<dbReference type="InParanoid" id="A0A2K1K9P0"/>
<evidence type="ECO:0000313" key="4">
    <source>
        <dbReference type="Proteomes" id="UP000006727"/>
    </source>
</evidence>
<dbReference type="Proteomes" id="UP000006727">
    <property type="component" value="Chromosome 7"/>
</dbReference>
<sequence>MSKLTRLASTKIDMYDLDMFLDDQEEQNDSNHRSQLNNDSELKMPSPLPYAPDTENLHRSHVNQNIPKLKVVPPILQTNRIPPARPRPSDPANATTSNDRELPTKYHHGIIQSNVNHLGHSTSKPGTHTSNKLPPQLLRPSIEVNVQTSRNDITDDFLHSTGGGLQVDNDMSISRQQGHGRYVERKGDDYDLGDDMKQSIGLTTYEDDYGAECNGDVATNKGWNSSRNGEEELDFYAFSNARYSEIALKGNVKQLAHALSASKTRDFSYENKPVFTDQIFSDMKDPLDQTRPIAAAQRDQHMYRRVSASGHVSLSAQSDTLGAPPHESPFADYTTHALKELGRKSSSGTVSVNGSYTHSSYDADHATHGGRSLPQADSPSQGPNSQMGIGADAAVRPDEVQGQELRTGIEHANLTPIPTVVANSMASSSAVQVLKHESPVRENSNGGDCVDLLVGDPAARPPPVFGSMKRSPWASNTGDPSHSVSYTDQAEFAPHVYASMPSSAAPHQHITSGASNPQQRGDGSRAEESASNGVEATAAAPRRSTGRYRSPSNTASSPASIPSPYSRVSLYSSIDIPSYTQLLSVVPSRRTSHQTPRTPNSPPPPPPLPQ</sequence>
<feature type="region of interest" description="Disordered" evidence="1">
    <location>
        <begin position="502"/>
        <end position="566"/>
    </location>
</feature>
<feature type="region of interest" description="Disordered" evidence="1">
    <location>
        <begin position="307"/>
        <end position="328"/>
    </location>
</feature>
<keyword evidence="4" id="KW-1185">Reference proteome</keyword>
<feature type="compositionally biased region" description="Polar residues" evidence="1">
    <location>
        <begin position="473"/>
        <end position="485"/>
    </location>
</feature>
<dbReference type="AlphaFoldDB" id="A0A2K1K9P0"/>
<feature type="compositionally biased region" description="Polar residues" evidence="1">
    <location>
        <begin position="375"/>
        <end position="387"/>
    </location>
</feature>
<proteinExistence type="predicted"/>
<feature type="compositionally biased region" description="Polar residues" evidence="1">
    <location>
        <begin position="509"/>
        <end position="521"/>
    </location>
</feature>
<feature type="compositionally biased region" description="Polar residues" evidence="1">
    <location>
        <begin position="310"/>
        <end position="320"/>
    </location>
</feature>
<feature type="region of interest" description="Disordered" evidence="1">
    <location>
        <begin position="461"/>
        <end position="485"/>
    </location>
</feature>
<reference evidence="2 4" key="1">
    <citation type="journal article" date="2008" name="Science">
        <title>The Physcomitrella genome reveals evolutionary insights into the conquest of land by plants.</title>
        <authorList>
            <person name="Rensing S."/>
            <person name="Lang D."/>
            <person name="Zimmer A."/>
            <person name="Terry A."/>
            <person name="Salamov A."/>
            <person name="Shapiro H."/>
            <person name="Nishiyama T."/>
            <person name="Perroud P.-F."/>
            <person name="Lindquist E."/>
            <person name="Kamisugi Y."/>
            <person name="Tanahashi T."/>
            <person name="Sakakibara K."/>
            <person name="Fujita T."/>
            <person name="Oishi K."/>
            <person name="Shin-I T."/>
            <person name="Kuroki Y."/>
            <person name="Toyoda A."/>
            <person name="Suzuki Y."/>
            <person name="Hashimoto A."/>
            <person name="Yamaguchi K."/>
            <person name="Sugano A."/>
            <person name="Kohara Y."/>
            <person name="Fujiyama A."/>
            <person name="Anterola A."/>
            <person name="Aoki S."/>
            <person name="Ashton N."/>
            <person name="Barbazuk W.B."/>
            <person name="Barker E."/>
            <person name="Bennetzen J."/>
            <person name="Bezanilla M."/>
            <person name="Blankenship R."/>
            <person name="Cho S.H."/>
            <person name="Dutcher S."/>
            <person name="Estelle M."/>
            <person name="Fawcett J.A."/>
            <person name="Gundlach H."/>
            <person name="Hanada K."/>
            <person name="Heyl A."/>
            <person name="Hicks K.A."/>
            <person name="Hugh J."/>
            <person name="Lohr M."/>
            <person name="Mayer K."/>
            <person name="Melkozernov A."/>
            <person name="Murata T."/>
            <person name="Nelson D."/>
            <person name="Pils B."/>
            <person name="Prigge M."/>
            <person name="Reiss B."/>
            <person name="Renner T."/>
            <person name="Rombauts S."/>
            <person name="Rushton P."/>
            <person name="Sanderfoot A."/>
            <person name="Schween G."/>
            <person name="Shiu S.-H."/>
            <person name="Stueber K."/>
            <person name="Theodoulou F.L."/>
            <person name="Tu H."/>
            <person name="Van de Peer Y."/>
            <person name="Verrier P.J."/>
            <person name="Waters E."/>
            <person name="Wood A."/>
            <person name="Yang L."/>
            <person name="Cove D."/>
            <person name="Cuming A."/>
            <person name="Hasebe M."/>
            <person name="Lucas S."/>
            <person name="Mishler D.B."/>
            <person name="Reski R."/>
            <person name="Grigoriev I."/>
            <person name="Quatrano R.S."/>
            <person name="Boore J.L."/>
        </authorList>
    </citation>
    <scope>NUCLEOTIDE SEQUENCE [LARGE SCALE GENOMIC DNA]</scope>
    <source>
        <strain evidence="3 4">cv. Gransden 2004</strain>
    </source>
</reference>
<protein>
    <submittedName>
        <fullName evidence="2 3">Uncharacterized protein</fullName>
    </submittedName>
</protein>
<feature type="compositionally biased region" description="Pro residues" evidence="1">
    <location>
        <begin position="599"/>
        <end position="610"/>
    </location>
</feature>
<evidence type="ECO:0000256" key="1">
    <source>
        <dbReference type="SAM" id="MobiDB-lite"/>
    </source>
</evidence>
<feature type="compositionally biased region" description="Low complexity" evidence="1">
    <location>
        <begin position="550"/>
        <end position="566"/>
    </location>
</feature>
<name>A0A2K1K9P0_PHYPA</name>
<organism evidence="2">
    <name type="scientific">Physcomitrium patens</name>
    <name type="common">Spreading-leaved earth moss</name>
    <name type="synonym">Physcomitrella patens</name>
    <dbReference type="NCBI Taxonomy" id="3218"/>
    <lineage>
        <taxon>Eukaryota</taxon>
        <taxon>Viridiplantae</taxon>
        <taxon>Streptophyta</taxon>
        <taxon>Embryophyta</taxon>
        <taxon>Bryophyta</taxon>
        <taxon>Bryophytina</taxon>
        <taxon>Bryopsida</taxon>
        <taxon>Funariidae</taxon>
        <taxon>Funariales</taxon>
        <taxon>Funariaceae</taxon>
        <taxon>Physcomitrium</taxon>
    </lineage>
</organism>
<dbReference type="EnsemblPlants" id="Pp3c7_110V3.1">
    <property type="protein sequence ID" value="PAC:32926274.CDS.1"/>
    <property type="gene ID" value="Pp3c7_110"/>
</dbReference>
<feature type="region of interest" description="Disordered" evidence="1">
    <location>
        <begin position="585"/>
        <end position="610"/>
    </location>
</feature>
<reference evidence="2 4" key="2">
    <citation type="journal article" date="2018" name="Plant J.">
        <title>The Physcomitrella patens chromosome-scale assembly reveals moss genome structure and evolution.</title>
        <authorList>
            <person name="Lang D."/>
            <person name="Ullrich K.K."/>
            <person name="Murat F."/>
            <person name="Fuchs J."/>
            <person name="Jenkins J."/>
            <person name="Haas F.B."/>
            <person name="Piednoel M."/>
            <person name="Gundlach H."/>
            <person name="Van Bel M."/>
            <person name="Meyberg R."/>
            <person name="Vives C."/>
            <person name="Morata J."/>
            <person name="Symeonidi A."/>
            <person name="Hiss M."/>
            <person name="Muchero W."/>
            <person name="Kamisugi Y."/>
            <person name="Saleh O."/>
            <person name="Blanc G."/>
            <person name="Decker E.L."/>
            <person name="van Gessel N."/>
            <person name="Grimwood J."/>
            <person name="Hayes R.D."/>
            <person name="Graham S.W."/>
            <person name="Gunter L.E."/>
            <person name="McDaniel S.F."/>
            <person name="Hoernstein S.N.W."/>
            <person name="Larsson A."/>
            <person name="Li F.W."/>
            <person name="Perroud P.F."/>
            <person name="Phillips J."/>
            <person name="Ranjan P."/>
            <person name="Rokshar D.S."/>
            <person name="Rothfels C.J."/>
            <person name="Schneider L."/>
            <person name="Shu S."/>
            <person name="Stevenson D.W."/>
            <person name="Thummler F."/>
            <person name="Tillich M."/>
            <person name="Villarreal Aguilar J.C."/>
            <person name="Widiez T."/>
            <person name="Wong G.K."/>
            <person name="Wymore A."/>
            <person name="Zhang Y."/>
            <person name="Zimmer A.D."/>
            <person name="Quatrano R.S."/>
            <person name="Mayer K.F.X."/>
            <person name="Goodstein D."/>
            <person name="Casacuberta J.M."/>
            <person name="Vandepoele K."/>
            <person name="Reski R."/>
            <person name="Cuming A.C."/>
            <person name="Tuskan G.A."/>
            <person name="Maumus F."/>
            <person name="Salse J."/>
            <person name="Schmutz J."/>
            <person name="Rensing S.A."/>
        </authorList>
    </citation>
    <scope>NUCLEOTIDE SEQUENCE [LARGE SCALE GENOMIC DNA]</scope>
    <source>
        <strain evidence="3 4">cv. Gransden 2004</strain>
    </source>
</reference>
<accession>A0A2K1K9P0</accession>
<feature type="region of interest" description="Disordered" evidence="1">
    <location>
        <begin position="25"/>
        <end position="56"/>
    </location>
</feature>
<feature type="region of interest" description="Disordered" evidence="1">
    <location>
        <begin position="342"/>
        <end position="390"/>
    </location>
</feature>
<dbReference type="EMBL" id="ABEU02000007">
    <property type="protein sequence ID" value="PNR50493.1"/>
    <property type="molecule type" value="Genomic_DNA"/>
</dbReference>
<reference evidence="3" key="3">
    <citation type="submission" date="2020-12" db="UniProtKB">
        <authorList>
            <consortium name="EnsemblPlants"/>
        </authorList>
    </citation>
    <scope>IDENTIFICATION</scope>
</reference>
<feature type="region of interest" description="Disordered" evidence="1">
    <location>
        <begin position="78"/>
        <end position="101"/>
    </location>
</feature>
<evidence type="ECO:0000313" key="3">
    <source>
        <dbReference type="EnsemblPlants" id="PAC:32926274.CDS.1"/>
    </source>
</evidence>
<feature type="compositionally biased region" description="Polar residues" evidence="1">
    <location>
        <begin position="344"/>
        <end position="360"/>
    </location>
</feature>
<gene>
    <name evidence="2" type="ORF">PHYPA_009679</name>
</gene>
<dbReference type="Gramene" id="Pp3c7_110V3.1">
    <property type="protein sequence ID" value="PAC:32926274.CDS.1"/>
    <property type="gene ID" value="Pp3c7_110"/>
</dbReference>
<feature type="region of interest" description="Disordered" evidence="1">
    <location>
        <begin position="116"/>
        <end position="135"/>
    </location>
</feature>
<evidence type="ECO:0000313" key="2">
    <source>
        <dbReference type="EMBL" id="PNR50493.1"/>
    </source>
</evidence>
<feature type="compositionally biased region" description="Polar residues" evidence="1">
    <location>
        <begin position="116"/>
        <end position="133"/>
    </location>
</feature>